<dbReference type="AlphaFoldDB" id="A0A444LCB2"/>
<dbReference type="OrthoDB" id="8371972at2"/>
<reference evidence="2 3" key="1">
    <citation type="submission" date="2019-01" db="EMBL/GenBank/DDBJ databases">
        <title>The draft genome of Rhizobium sp. 24NR.</title>
        <authorList>
            <person name="Liu L."/>
            <person name="Liang L."/>
            <person name="Shi S."/>
            <person name="Xu L."/>
            <person name="Wang X."/>
            <person name="Li L."/>
            <person name="Zhang X."/>
        </authorList>
    </citation>
    <scope>NUCLEOTIDE SEQUENCE [LARGE SCALE GENOMIC DNA]</scope>
    <source>
        <strain evidence="2 3">24NR</strain>
    </source>
</reference>
<dbReference type="Proteomes" id="UP000287687">
    <property type="component" value="Unassembled WGS sequence"/>
</dbReference>
<keyword evidence="3" id="KW-1185">Reference proteome</keyword>
<evidence type="ECO:0000256" key="1">
    <source>
        <dbReference type="SAM" id="Coils"/>
    </source>
</evidence>
<comment type="caution">
    <text evidence="2">The sequence shown here is derived from an EMBL/GenBank/DDBJ whole genome shotgun (WGS) entry which is preliminary data.</text>
</comment>
<accession>A0A444LCB2</accession>
<dbReference type="EMBL" id="SBIP01000004">
    <property type="protein sequence ID" value="RWX75476.1"/>
    <property type="molecule type" value="Genomic_DNA"/>
</dbReference>
<evidence type="ECO:0000313" key="3">
    <source>
        <dbReference type="Proteomes" id="UP000287687"/>
    </source>
</evidence>
<name>A0A444LCB2_9HYPH</name>
<sequence>MAEVSQDLLHELLRRLHNRADKSDAAIRDLRNEMNSMRLVIHAHQSDVNNLYTMLHQLDARLERIENRLELRELSEAQARFEPHP</sequence>
<organism evidence="2 3">
    <name type="scientific">Neorhizobium lilium</name>
    <dbReference type="NCBI Taxonomy" id="2503024"/>
    <lineage>
        <taxon>Bacteria</taxon>
        <taxon>Pseudomonadati</taxon>
        <taxon>Pseudomonadota</taxon>
        <taxon>Alphaproteobacteria</taxon>
        <taxon>Hyphomicrobiales</taxon>
        <taxon>Rhizobiaceae</taxon>
        <taxon>Rhizobium/Agrobacterium group</taxon>
        <taxon>Neorhizobium</taxon>
    </lineage>
</organism>
<protein>
    <submittedName>
        <fullName evidence="2">Uncharacterized protein</fullName>
    </submittedName>
</protein>
<proteinExistence type="predicted"/>
<feature type="coiled-coil region" evidence="1">
    <location>
        <begin position="13"/>
        <end position="75"/>
    </location>
</feature>
<keyword evidence="1" id="KW-0175">Coiled coil</keyword>
<evidence type="ECO:0000313" key="2">
    <source>
        <dbReference type="EMBL" id="RWX75476.1"/>
    </source>
</evidence>
<gene>
    <name evidence="2" type="ORF">EPK99_17385</name>
</gene>